<organism evidence="2 3">
    <name type="scientific">Micromonospora zhanjiangensis</name>
    <dbReference type="NCBI Taxonomy" id="1522057"/>
    <lineage>
        <taxon>Bacteria</taxon>
        <taxon>Bacillati</taxon>
        <taxon>Actinomycetota</taxon>
        <taxon>Actinomycetes</taxon>
        <taxon>Micromonosporales</taxon>
        <taxon>Micromonosporaceae</taxon>
        <taxon>Micromonospora</taxon>
    </lineage>
</organism>
<dbReference type="InterPro" id="IPR002937">
    <property type="entry name" value="Amino_oxidase"/>
</dbReference>
<dbReference type="Pfam" id="PF01593">
    <property type="entry name" value="Amino_oxidase"/>
    <property type="match status" value="1"/>
</dbReference>
<dbReference type="GO" id="GO:0016491">
    <property type="term" value="F:oxidoreductase activity"/>
    <property type="evidence" value="ECO:0007669"/>
    <property type="project" value="UniProtKB-KW"/>
</dbReference>
<reference evidence="3" key="1">
    <citation type="journal article" date="2019" name="Int. J. Syst. Evol. Microbiol.">
        <title>The Global Catalogue of Microorganisms (GCM) 10K type strain sequencing project: providing services to taxonomists for standard genome sequencing and annotation.</title>
        <authorList>
            <consortium name="The Broad Institute Genomics Platform"/>
            <consortium name="The Broad Institute Genome Sequencing Center for Infectious Disease"/>
            <person name="Wu L."/>
            <person name="Ma J."/>
        </authorList>
    </citation>
    <scope>NUCLEOTIDE SEQUENCE [LARGE SCALE GENOMIC DNA]</scope>
    <source>
        <strain evidence="3">2902at01</strain>
    </source>
</reference>
<dbReference type="Proteomes" id="UP001595868">
    <property type="component" value="Unassembled WGS sequence"/>
</dbReference>
<dbReference type="InterPro" id="IPR036188">
    <property type="entry name" value="FAD/NAD-bd_sf"/>
</dbReference>
<evidence type="ECO:0000313" key="3">
    <source>
        <dbReference type="Proteomes" id="UP001595868"/>
    </source>
</evidence>
<accession>A0ABV8KQK0</accession>
<comment type="caution">
    <text evidence="2">The sequence shown here is derived from an EMBL/GenBank/DDBJ whole genome shotgun (WGS) entry which is preliminary data.</text>
</comment>
<name>A0ABV8KQK0_9ACTN</name>
<gene>
    <name evidence="2" type="ORF">ACFOX0_20850</name>
</gene>
<dbReference type="Gene3D" id="3.50.50.60">
    <property type="entry name" value="FAD/NAD(P)-binding domain"/>
    <property type="match status" value="1"/>
</dbReference>
<dbReference type="EC" id="1.-.-.-" evidence="2"/>
<proteinExistence type="predicted"/>
<dbReference type="RefSeq" id="WP_377548528.1">
    <property type="nucleotide sequence ID" value="NZ_JBHSBN010000015.1"/>
</dbReference>
<dbReference type="EMBL" id="JBHSBN010000015">
    <property type="protein sequence ID" value="MFC4108369.1"/>
    <property type="molecule type" value="Genomic_DNA"/>
</dbReference>
<sequence length="432" mass="45905">MTGPRTSNDQDVVIVGGGLAGVAAARRLHRAGIPWRLVEAADRLGGRVATDVVDGYRLDRGFQVLNTAYPRLGTLLDLATLNLGFFTSGVLVRRGEHLHRLANPLREPVTAGRTALAGVGSLADRLRFAALATRYATASPARLLAEPEVDAERALRRAGLSDAFVEELLRPFLSGVLAERELATSSHVLAMILRSFARGRIGLPADGMAALPRAIAAPLPTSLIDLGTRVTAVAPGLVRTTGGELRCRAVLVAVDPPTAIRLLPALDPVRTHSLTTYYHCTAEPPLDEPILLLDGDRRELVANTVVPSRAAPTYAPAGRHLVATSVVGAAAQPEPLIRAELARLYGRPTADWNHLETVSIPDALPAAPPPRGRLRRPVTLGDGLYVAGDHRDSPSIQGALASGWRAAGAIIAALRRPSAQPWRPRTVTGRRP</sequence>
<keyword evidence="2" id="KW-0560">Oxidoreductase</keyword>
<evidence type="ECO:0000313" key="2">
    <source>
        <dbReference type="EMBL" id="MFC4108369.1"/>
    </source>
</evidence>
<evidence type="ECO:0000259" key="1">
    <source>
        <dbReference type="Pfam" id="PF01593"/>
    </source>
</evidence>
<protein>
    <submittedName>
        <fullName evidence="2">NAD(P)/FAD-dependent oxidoreductase</fullName>
        <ecNumber evidence="2">1.-.-.-</ecNumber>
    </submittedName>
</protein>
<dbReference type="PANTHER" id="PTHR42841">
    <property type="entry name" value="AMINE OXIDASE"/>
    <property type="match status" value="1"/>
</dbReference>
<dbReference type="SUPFAM" id="SSF51905">
    <property type="entry name" value="FAD/NAD(P)-binding domain"/>
    <property type="match status" value="1"/>
</dbReference>
<feature type="domain" description="Amine oxidase" evidence="1">
    <location>
        <begin position="19"/>
        <end position="411"/>
    </location>
</feature>
<keyword evidence="3" id="KW-1185">Reference proteome</keyword>